<gene>
    <name evidence="1" type="ORF">AAFF_G00238800</name>
</gene>
<accession>A0AAD7R088</accession>
<dbReference type="Proteomes" id="UP001221898">
    <property type="component" value="Unassembled WGS sequence"/>
</dbReference>
<organism evidence="1 2">
    <name type="scientific">Aldrovandia affinis</name>
    <dbReference type="NCBI Taxonomy" id="143900"/>
    <lineage>
        <taxon>Eukaryota</taxon>
        <taxon>Metazoa</taxon>
        <taxon>Chordata</taxon>
        <taxon>Craniata</taxon>
        <taxon>Vertebrata</taxon>
        <taxon>Euteleostomi</taxon>
        <taxon>Actinopterygii</taxon>
        <taxon>Neopterygii</taxon>
        <taxon>Teleostei</taxon>
        <taxon>Notacanthiformes</taxon>
        <taxon>Halosauridae</taxon>
        <taxon>Aldrovandia</taxon>
    </lineage>
</organism>
<protein>
    <submittedName>
        <fullName evidence="1">Uncharacterized protein</fullName>
    </submittedName>
</protein>
<sequence length="97" mass="10715">MGAQSRDSMPFAGVMPTLPWSICVRGRSGVCLWATGLGCTQYHVYANSLPLWVIHHASCAFGSREDASRSRHPGLVEVDGAWLMACNMFGWSWVHTF</sequence>
<comment type="caution">
    <text evidence="1">The sequence shown here is derived from an EMBL/GenBank/DDBJ whole genome shotgun (WGS) entry which is preliminary data.</text>
</comment>
<evidence type="ECO:0000313" key="1">
    <source>
        <dbReference type="EMBL" id="KAJ8344575.1"/>
    </source>
</evidence>
<dbReference type="EMBL" id="JAINUG010003171">
    <property type="protein sequence ID" value="KAJ8344575.1"/>
    <property type="molecule type" value="Genomic_DNA"/>
</dbReference>
<keyword evidence="2" id="KW-1185">Reference proteome</keyword>
<evidence type="ECO:0000313" key="2">
    <source>
        <dbReference type="Proteomes" id="UP001221898"/>
    </source>
</evidence>
<reference evidence="1" key="1">
    <citation type="journal article" date="2023" name="Science">
        <title>Genome structures resolve the early diversification of teleost fishes.</title>
        <authorList>
            <person name="Parey E."/>
            <person name="Louis A."/>
            <person name="Montfort J."/>
            <person name="Bouchez O."/>
            <person name="Roques C."/>
            <person name="Iampietro C."/>
            <person name="Lluch J."/>
            <person name="Castinel A."/>
            <person name="Donnadieu C."/>
            <person name="Desvignes T."/>
            <person name="Floi Bucao C."/>
            <person name="Jouanno E."/>
            <person name="Wen M."/>
            <person name="Mejri S."/>
            <person name="Dirks R."/>
            <person name="Jansen H."/>
            <person name="Henkel C."/>
            <person name="Chen W.J."/>
            <person name="Zahm M."/>
            <person name="Cabau C."/>
            <person name="Klopp C."/>
            <person name="Thompson A.W."/>
            <person name="Robinson-Rechavi M."/>
            <person name="Braasch I."/>
            <person name="Lecointre G."/>
            <person name="Bobe J."/>
            <person name="Postlethwait J.H."/>
            <person name="Berthelot C."/>
            <person name="Roest Crollius H."/>
            <person name="Guiguen Y."/>
        </authorList>
    </citation>
    <scope>NUCLEOTIDE SEQUENCE</scope>
    <source>
        <strain evidence="1">NC1722</strain>
    </source>
</reference>
<proteinExistence type="predicted"/>
<name>A0AAD7R088_9TELE</name>
<dbReference type="AlphaFoldDB" id="A0AAD7R088"/>